<dbReference type="STRING" id="35623.Aocu_03270"/>
<evidence type="ECO:0000256" key="4">
    <source>
        <dbReference type="ARBA" id="ARBA00012030"/>
    </source>
</evidence>
<evidence type="ECO:0000256" key="9">
    <source>
        <dbReference type="PROSITE-ProRule" id="PRU10072"/>
    </source>
</evidence>
<feature type="domain" description="Uracil-DNA glycosylase-like" evidence="11">
    <location>
        <begin position="52"/>
        <end position="211"/>
    </location>
</feature>
<evidence type="ECO:0000256" key="6">
    <source>
        <dbReference type="ARBA" id="ARBA00022801"/>
    </source>
</evidence>
<dbReference type="Gene3D" id="3.40.470.10">
    <property type="entry name" value="Uracil-DNA glycosylase-like domain"/>
    <property type="match status" value="1"/>
</dbReference>
<dbReference type="InterPro" id="IPR005122">
    <property type="entry name" value="Uracil-DNA_glycosylase-like"/>
</dbReference>
<comment type="subcellular location">
    <subcellularLocation>
        <location evidence="8">Cytoplasm</location>
    </subcellularLocation>
</comment>
<keyword evidence="8" id="KW-0963">Cytoplasm</keyword>
<comment type="catalytic activity">
    <reaction evidence="1 8 10">
        <text>Hydrolyzes single-stranded DNA or mismatched double-stranded DNA and polynucleotides, releasing free uracil.</text>
        <dbReference type="EC" id="3.2.2.27"/>
    </reaction>
</comment>
<dbReference type="KEGG" id="aoc:Aocu_03270"/>
<dbReference type="AlphaFoldDB" id="A0A061A937"/>
<evidence type="ECO:0000256" key="5">
    <source>
        <dbReference type="ARBA" id="ARBA00022763"/>
    </source>
</evidence>
<protein>
    <recommendedName>
        <fullName evidence="4 8">Uracil-DNA glycosylase</fullName>
        <shortName evidence="8">UDG</shortName>
        <ecNumber evidence="4 8">3.2.2.27</ecNumber>
    </recommendedName>
</protein>
<dbReference type="InterPro" id="IPR036895">
    <property type="entry name" value="Uracil-DNA_glycosylase-like_sf"/>
</dbReference>
<gene>
    <name evidence="8 12" type="primary">ung</name>
    <name evidence="12" type="ORF">Aocu_03270</name>
</gene>
<dbReference type="EMBL" id="LK028559">
    <property type="protein sequence ID" value="CDR30400.1"/>
    <property type="molecule type" value="Genomic_DNA"/>
</dbReference>
<comment type="similarity">
    <text evidence="3 8 10">Belongs to the uracil-DNA glycosylase (UDG) superfamily. UNG family.</text>
</comment>
<evidence type="ECO:0000256" key="1">
    <source>
        <dbReference type="ARBA" id="ARBA00001400"/>
    </source>
</evidence>
<organism evidence="12 13">
    <name type="scientific">Acholeplasma oculi</name>
    <dbReference type="NCBI Taxonomy" id="35623"/>
    <lineage>
        <taxon>Bacteria</taxon>
        <taxon>Bacillati</taxon>
        <taxon>Mycoplasmatota</taxon>
        <taxon>Mollicutes</taxon>
        <taxon>Acholeplasmatales</taxon>
        <taxon>Acholeplasmataceae</taxon>
        <taxon>Acholeplasma</taxon>
    </lineage>
</organism>
<dbReference type="FunFam" id="3.40.470.10:FF:000001">
    <property type="entry name" value="Uracil-DNA glycosylase"/>
    <property type="match status" value="1"/>
</dbReference>
<sequence>MQLMRIKIMTWNELIDIEKDQPYFIQLMNFLDTELQSKTIYPKKEDWFQAFHLTPLESVKVVIIGQDPYHGKDQAHGLSFSVKTSKLPPSLKNIYKELQIDLQITPPITGDLTPWAKQGVLLMNTVLTVEESKPYSHQQKGWEIFTTKVIEVLSQRKNPIVFILWGNHARSYKKWVNNSNHLVIEGPHPSPLSAYHGFFGSNPFSKTNDFLEKHNVSPIDWRIK</sequence>
<dbReference type="GO" id="GO:0004844">
    <property type="term" value="F:uracil DNA N-glycosylase activity"/>
    <property type="evidence" value="ECO:0007669"/>
    <property type="project" value="UniProtKB-UniRule"/>
</dbReference>
<keyword evidence="13" id="KW-1185">Reference proteome</keyword>
<accession>A0A061A937</accession>
<dbReference type="NCBIfam" id="NF003591">
    <property type="entry name" value="PRK05254.1-4"/>
    <property type="match status" value="1"/>
</dbReference>
<dbReference type="NCBIfam" id="NF003588">
    <property type="entry name" value="PRK05254.1-1"/>
    <property type="match status" value="1"/>
</dbReference>
<reference evidence="13" key="1">
    <citation type="submission" date="2014-05" db="EMBL/GenBank/DDBJ databases">
        <authorList>
            <person name="Kube M."/>
        </authorList>
    </citation>
    <scope>NUCLEOTIDE SEQUENCE [LARGE SCALE GENOMIC DNA]</scope>
</reference>
<dbReference type="CDD" id="cd10027">
    <property type="entry name" value="UDG-F1-like"/>
    <property type="match status" value="1"/>
</dbReference>
<keyword evidence="5 8" id="KW-0227">DNA damage</keyword>
<dbReference type="SMART" id="SM00987">
    <property type="entry name" value="UreE_C"/>
    <property type="match status" value="1"/>
</dbReference>
<evidence type="ECO:0000256" key="10">
    <source>
        <dbReference type="RuleBase" id="RU003780"/>
    </source>
</evidence>
<evidence type="ECO:0000313" key="12">
    <source>
        <dbReference type="EMBL" id="CDR30400.1"/>
    </source>
</evidence>
<dbReference type="GO" id="GO:0005737">
    <property type="term" value="C:cytoplasm"/>
    <property type="evidence" value="ECO:0007669"/>
    <property type="project" value="UniProtKB-SubCell"/>
</dbReference>
<evidence type="ECO:0000259" key="11">
    <source>
        <dbReference type="SMART" id="SM00986"/>
    </source>
</evidence>
<keyword evidence="6 8" id="KW-0378">Hydrolase</keyword>
<dbReference type="FunCoup" id="A0A061A937">
    <property type="interactions" value="229"/>
</dbReference>
<dbReference type="GO" id="GO:0097510">
    <property type="term" value="P:base-excision repair, AP site formation via deaminated base removal"/>
    <property type="evidence" value="ECO:0007669"/>
    <property type="project" value="TreeGrafter"/>
</dbReference>
<dbReference type="NCBIfam" id="NF003589">
    <property type="entry name" value="PRK05254.1-2"/>
    <property type="match status" value="1"/>
</dbReference>
<dbReference type="Pfam" id="PF03167">
    <property type="entry name" value="UDG"/>
    <property type="match status" value="1"/>
</dbReference>
<dbReference type="Proteomes" id="UP000032434">
    <property type="component" value="Chromosome 1"/>
</dbReference>
<evidence type="ECO:0000256" key="3">
    <source>
        <dbReference type="ARBA" id="ARBA00008184"/>
    </source>
</evidence>
<dbReference type="SUPFAM" id="SSF52141">
    <property type="entry name" value="Uracil-DNA glycosylase-like"/>
    <property type="match status" value="1"/>
</dbReference>
<evidence type="ECO:0000256" key="2">
    <source>
        <dbReference type="ARBA" id="ARBA00002631"/>
    </source>
</evidence>
<dbReference type="PANTHER" id="PTHR11264:SF0">
    <property type="entry name" value="URACIL-DNA GLYCOSYLASE"/>
    <property type="match status" value="1"/>
</dbReference>
<keyword evidence="7 8" id="KW-0234">DNA repair</keyword>
<dbReference type="SMART" id="SM00986">
    <property type="entry name" value="UDG"/>
    <property type="match status" value="1"/>
</dbReference>
<name>A0A061A937_9MOLU</name>
<dbReference type="InParanoid" id="A0A061A937"/>
<dbReference type="InterPro" id="IPR002043">
    <property type="entry name" value="UDG_fam1"/>
</dbReference>
<evidence type="ECO:0000313" key="13">
    <source>
        <dbReference type="Proteomes" id="UP000032434"/>
    </source>
</evidence>
<dbReference type="PANTHER" id="PTHR11264">
    <property type="entry name" value="URACIL-DNA GLYCOSYLASE"/>
    <property type="match status" value="1"/>
</dbReference>
<dbReference type="InterPro" id="IPR018085">
    <property type="entry name" value="Ura-DNA_Glyclase_AS"/>
</dbReference>
<dbReference type="NCBIfam" id="NF003592">
    <property type="entry name" value="PRK05254.1-5"/>
    <property type="match status" value="1"/>
</dbReference>
<proteinExistence type="inferred from homology"/>
<dbReference type="NCBIfam" id="TIGR00628">
    <property type="entry name" value="ung"/>
    <property type="match status" value="1"/>
</dbReference>
<dbReference type="PATRIC" id="fig|35623.3.peg.327"/>
<evidence type="ECO:0000256" key="7">
    <source>
        <dbReference type="ARBA" id="ARBA00023204"/>
    </source>
</evidence>
<dbReference type="HAMAP" id="MF_00148">
    <property type="entry name" value="UDG"/>
    <property type="match status" value="1"/>
</dbReference>
<feature type="active site" description="Proton acceptor" evidence="8 9">
    <location>
        <position position="67"/>
    </location>
</feature>
<dbReference type="HOGENOM" id="CLU_032162_3_1_14"/>
<dbReference type="EC" id="3.2.2.27" evidence="4 8"/>
<evidence type="ECO:0000256" key="8">
    <source>
        <dbReference type="HAMAP-Rule" id="MF_00148"/>
    </source>
</evidence>
<dbReference type="PROSITE" id="PS00130">
    <property type="entry name" value="U_DNA_GLYCOSYLASE"/>
    <property type="match status" value="1"/>
</dbReference>
<comment type="function">
    <text evidence="2 8 10">Excises uracil residues from the DNA which can arise as a result of misincorporation of dUMP residues by DNA polymerase or due to deamination of cytosine.</text>
</comment>